<dbReference type="EMBL" id="BMJT01000001">
    <property type="protein sequence ID" value="GGG10714.1"/>
    <property type="molecule type" value="Genomic_DNA"/>
</dbReference>
<dbReference type="RefSeq" id="WP_188613078.1">
    <property type="nucleotide sequence ID" value="NZ_BMJT01000001.1"/>
</dbReference>
<gene>
    <name evidence="1" type="ORF">GCM10007425_01260</name>
</gene>
<evidence type="ECO:0000313" key="1">
    <source>
        <dbReference type="EMBL" id="GGG10714.1"/>
    </source>
</evidence>
<accession>A0A917FUR5</accession>
<organism evidence="1 2">
    <name type="scientific">Lysinibacillus alkalisoli</name>
    <dbReference type="NCBI Taxonomy" id="1911548"/>
    <lineage>
        <taxon>Bacteria</taxon>
        <taxon>Bacillati</taxon>
        <taxon>Bacillota</taxon>
        <taxon>Bacilli</taxon>
        <taxon>Bacillales</taxon>
        <taxon>Bacillaceae</taxon>
        <taxon>Lysinibacillus</taxon>
    </lineage>
</organism>
<name>A0A917FUR5_9BACI</name>
<comment type="caution">
    <text evidence="1">The sequence shown here is derived from an EMBL/GenBank/DDBJ whole genome shotgun (WGS) entry which is preliminary data.</text>
</comment>
<reference evidence="1" key="1">
    <citation type="journal article" date="2014" name="Int. J. Syst. Evol. Microbiol.">
        <title>Complete genome sequence of Corynebacterium casei LMG S-19264T (=DSM 44701T), isolated from a smear-ripened cheese.</title>
        <authorList>
            <consortium name="US DOE Joint Genome Institute (JGI-PGF)"/>
            <person name="Walter F."/>
            <person name="Albersmeier A."/>
            <person name="Kalinowski J."/>
            <person name="Ruckert C."/>
        </authorList>
    </citation>
    <scope>NUCLEOTIDE SEQUENCE</scope>
    <source>
        <strain evidence="1">CGMCC 1.15760</strain>
    </source>
</reference>
<keyword evidence="2" id="KW-1185">Reference proteome</keyword>
<reference evidence="1" key="2">
    <citation type="submission" date="2020-09" db="EMBL/GenBank/DDBJ databases">
        <authorList>
            <person name="Sun Q."/>
            <person name="Zhou Y."/>
        </authorList>
    </citation>
    <scope>NUCLEOTIDE SEQUENCE</scope>
    <source>
        <strain evidence="1">CGMCC 1.15760</strain>
    </source>
</reference>
<evidence type="ECO:0000313" key="2">
    <source>
        <dbReference type="Proteomes" id="UP000616608"/>
    </source>
</evidence>
<dbReference type="AlphaFoldDB" id="A0A917FUR5"/>
<sequence length="441" mass="51750">MLNQLDRQVYENYSALQPHTSLDEALEQQHVITHSKFPQAVGKVLALSTFLEDEETAANIIFATARKYWGRLSISTAQSMETVGFNIEQLHTQLDDFFYSQQGKENFFAHLAVHNSMNWHQFMQILLQREVTVASDTALKEIYLYEWQARYMPHIIMVTQQSFWYALLAKKINSLLLQLPLHTIPKMAQLQQQWYNALQEAYGREKNFVIWRERIVTSTYEFVNRNTAAYSIAQKQWLLSLVFLLSQSCERNAKQIEHYIQDIWQRDEDKLPLTDTEKVALHFVQLKIAVYYANDDKVITISDYLLTKERLQRNAIKIMLHYDVLPSYPPSPSQIVKCYDKNYMEFMYYVVIQSLFKQKAYRAIMQLVKKDALATCDRIQKLALGQANYEALPLQEGVSHKCLQQSSAHIERIQVACEQTQHKALAKRLRMLQEKLSIQMR</sequence>
<proteinExistence type="predicted"/>
<dbReference type="Proteomes" id="UP000616608">
    <property type="component" value="Unassembled WGS sequence"/>
</dbReference>
<protein>
    <submittedName>
        <fullName evidence="1">Uncharacterized protein</fullName>
    </submittedName>
</protein>